<dbReference type="CDD" id="cd14686">
    <property type="entry name" value="bZIP"/>
    <property type="match status" value="1"/>
</dbReference>
<dbReference type="VEuPathDB" id="VectorBase:PPAPM1_008680"/>
<dbReference type="InterPro" id="IPR004827">
    <property type="entry name" value="bZIP"/>
</dbReference>
<evidence type="ECO:0000256" key="3">
    <source>
        <dbReference type="ARBA" id="ARBA00023163"/>
    </source>
</evidence>
<dbReference type="VEuPathDB" id="VectorBase:PPAI009946"/>
<dbReference type="Proteomes" id="UP000092462">
    <property type="component" value="Unassembled WGS sequence"/>
</dbReference>
<evidence type="ECO:0000256" key="6">
    <source>
        <dbReference type="SAM" id="MobiDB-lite"/>
    </source>
</evidence>
<feature type="region of interest" description="Disordered" evidence="6">
    <location>
        <begin position="228"/>
        <end position="257"/>
    </location>
</feature>
<comment type="subcellular location">
    <subcellularLocation>
        <location evidence="1">Nucleus</location>
    </subcellularLocation>
</comment>
<dbReference type="EnsemblMetazoa" id="PPAI009946-RA">
    <property type="protein sequence ID" value="PPAI009946-PA"/>
    <property type="gene ID" value="PPAI009946"/>
</dbReference>
<proteinExistence type="predicted"/>
<name>A0A1B0DNA1_PHLPP</name>
<feature type="coiled-coil region" evidence="5">
    <location>
        <begin position="270"/>
        <end position="304"/>
    </location>
</feature>
<keyword evidence="9" id="KW-1185">Reference proteome</keyword>
<feature type="region of interest" description="Disordered" evidence="6">
    <location>
        <begin position="118"/>
        <end position="143"/>
    </location>
</feature>
<feature type="compositionally biased region" description="Basic and acidic residues" evidence="6">
    <location>
        <begin position="122"/>
        <end position="139"/>
    </location>
</feature>
<feature type="compositionally biased region" description="Basic and acidic residues" evidence="6">
    <location>
        <begin position="231"/>
        <end position="242"/>
    </location>
</feature>
<evidence type="ECO:0000256" key="1">
    <source>
        <dbReference type="ARBA" id="ARBA00004123"/>
    </source>
</evidence>
<evidence type="ECO:0000256" key="2">
    <source>
        <dbReference type="ARBA" id="ARBA00023015"/>
    </source>
</evidence>
<keyword evidence="2" id="KW-0805">Transcription regulation</keyword>
<dbReference type="AlphaFoldDB" id="A0A1B0DNA1"/>
<reference evidence="8" key="1">
    <citation type="submission" date="2022-08" db="UniProtKB">
        <authorList>
            <consortium name="EnsemblMetazoa"/>
        </authorList>
    </citation>
    <scope>IDENTIFICATION</scope>
    <source>
        <strain evidence="8">Israel</strain>
    </source>
</reference>
<evidence type="ECO:0000256" key="4">
    <source>
        <dbReference type="ARBA" id="ARBA00023242"/>
    </source>
</evidence>
<evidence type="ECO:0000313" key="8">
    <source>
        <dbReference type="EnsemblMetazoa" id="PPAI009946-PA"/>
    </source>
</evidence>
<accession>A0A1B0DNA1</accession>
<keyword evidence="4" id="KW-0539">Nucleus</keyword>
<evidence type="ECO:0000256" key="5">
    <source>
        <dbReference type="SAM" id="Coils"/>
    </source>
</evidence>
<dbReference type="GO" id="GO:0005634">
    <property type="term" value="C:nucleus"/>
    <property type="evidence" value="ECO:0007669"/>
    <property type="project" value="UniProtKB-SubCell"/>
</dbReference>
<organism evidence="8 9">
    <name type="scientific">Phlebotomus papatasi</name>
    <name type="common">Sandfly</name>
    <dbReference type="NCBI Taxonomy" id="29031"/>
    <lineage>
        <taxon>Eukaryota</taxon>
        <taxon>Metazoa</taxon>
        <taxon>Ecdysozoa</taxon>
        <taxon>Arthropoda</taxon>
        <taxon>Hexapoda</taxon>
        <taxon>Insecta</taxon>
        <taxon>Pterygota</taxon>
        <taxon>Neoptera</taxon>
        <taxon>Endopterygota</taxon>
        <taxon>Diptera</taxon>
        <taxon>Nematocera</taxon>
        <taxon>Psychodoidea</taxon>
        <taxon>Psychodidae</taxon>
        <taxon>Phlebotomus</taxon>
        <taxon>Phlebotomus</taxon>
    </lineage>
</organism>
<sequence length="316" mass="35775">MEEEAVNLTVINEEIRTRKHTMRLCLGTDSDDKNGANIVVDQTPTPTRLIRNCEEVGLFEDLKHVNPFEETFRRAVEDAKTPDGASLMLPEGGAFASQAKIVSEDTLHTPHIFPSTYFVAESQERPKSPGKEKEETKSVREKRKWMPTNWKPPVKIEKPVNILPKTPTPQILQPAIVFPPTVIVKCVSPSLVTKLPPETSVAQTTSSIVKNRLRILCSEQKIQPKAVPVLVKKESTTEKDAQKNPNSQGDRNKGNKAAVKRYRAKLRTYQDFLKNSNQQLQDENKQLKEQNEKLKCLLRKHNISIPEELEVLESSK</sequence>
<protein>
    <recommendedName>
        <fullName evidence="7">BZIP domain-containing protein</fullName>
    </recommendedName>
</protein>
<evidence type="ECO:0000259" key="7">
    <source>
        <dbReference type="Pfam" id="PF07716"/>
    </source>
</evidence>
<dbReference type="EMBL" id="AJVK01007461">
    <property type="status" value="NOT_ANNOTATED_CDS"/>
    <property type="molecule type" value="Genomic_DNA"/>
</dbReference>
<keyword evidence="5" id="KW-0175">Coiled coil</keyword>
<feature type="domain" description="BZIP" evidence="7">
    <location>
        <begin position="247"/>
        <end position="295"/>
    </location>
</feature>
<evidence type="ECO:0000313" key="9">
    <source>
        <dbReference type="Proteomes" id="UP000092462"/>
    </source>
</evidence>
<dbReference type="PANTHER" id="PTHR19304">
    <property type="entry name" value="CYCLIC-AMP RESPONSE ELEMENT BINDING PROTEIN"/>
    <property type="match status" value="1"/>
</dbReference>
<keyword evidence="3" id="KW-0804">Transcription</keyword>
<dbReference type="InterPro" id="IPR051027">
    <property type="entry name" value="bZIP_transcription_factors"/>
</dbReference>
<dbReference type="GO" id="GO:0003700">
    <property type="term" value="F:DNA-binding transcription factor activity"/>
    <property type="evidence" value="ECO:0007669"/>
    <property type="project" value="InterPro"/>
</dbReference>
<dbReference type="Pfam" id="PF07716">
    <property type="entry name" value="bZIP_2"/>
    <property type="match status" value="1"/>
</dbReference>